<protein>
    <submittedName>
        <fullName evidence="2">DUF1259 domain-containing protein</fullName>
    </submittedName>
</protein>
<accession>A0A398B1W8</accession>
<keyword evidence="1" id="KW-0732">Signal</keyword>
<dbReference type="RefSeq" id="WP_119114700.1">
    <property type="nucleotide sequence ID" value="NZ_CBCSEO010000002.1"/>
</dbReference>
<organism evidence="2 3">
    <name type="scientific">Mesobacillus zeae</name>
    <dbReference type="NCBI Taxonomy" id="1917180"/>
    <lineage>
        <taxon>Bacteria</taxon>
        <taxon>Bacillati</taxon>
        <taxon>Bacillota</taxon>
        <taxon>Bacilli</taxon>
        <taxon>Bacillales</taxon>
        <taxon>Bacillaceae</taxon>
        <taxon>Mesobacillus</taxon>
    </lineage>
</organism>
<dbReference type="Pfam" id="PF07485">
    <property type="entry name" value="DUF1529"/>
    <property type="match status" value="1"/>
</dbReference>
<comment type="caution">
    <text evidence="2">The sequence shown here is derived from an EMBL/GenBank/DDBJ whole genome shotgun (WGS) entry which is preliminary data.</text>
</comment>
<dbReference type="EMBL" id="QWVT01000045">
    <property type="protein sequence ID" value="RID81940.1"/>
    <property type="molecule type" value="Genomic_DNA"/>
</dbReference>
<name>A0A398B1W8_9BACI</name>
<dbReference type="InterPro" id="IPR011094">
    <property type="entry name" value="Uncharacterised_LppY/LpqO"/>
</dbReference>
<reference evidence="2 3" key="1">
    <citation type="submission" date="2018-08" db="EMBL/GenBank/DDBJ databases">
        <title>Bacillus jemisoniae sp. nov., Bacillus chryseoplanitiae sp. nov., Bacillus resnikiae sp. nov., and Bacillus frankliniae sp. nov., isolated from Viking spacecraft and associated surfaces.</title>
        <authorList>
            <person name="Seuylemezian A."/>
            <person name="Vaishampayan P."/>
        </authorList>
    </citation>
    <scope>NUCLEOTIDE SEQUENCE [LARGE SCALE GENOMIC DNA]</scope>
    <source>
        <strain evidence="2 3">JJ-247</strain>
    </source>
</reference>
<feature type="signal peptide" evidence="1">
    <location>
        <begin position="1"/>
        <end position="23"/>
    </location>
</feature>
<dbReference type="AlphaFoldDB" id="A0A398B1W8"/>
<evidence type="ECO:0000256" key="1">
    <source>
        <dbReference type="SAM" id="SignalP"/>
    </source>
</evidence>
<keyword evidence="3" id="KW-1185">Reference proteome</keyword>
<dbReference type="Proteomes" id="UP000265816">
    <property type="component" value="Unassembled WGS sequence"/>
</dbReference>
<gene>
    <name evidence="2" type="ORF">D1970_20440</name>
</gene>
<feature type="chain" id="PRO_5017445824" evidence="1">
    <location>
        <begin position="24"/>
        <end position="155"/>
    </location>
</feature>
<evidence type="ECO:0000313" key="2">
    <source>
        <dbReference type="EMBL" id="RID81940.1"/>
    </source>
</evidence>
<dbReference type="OrthoDB" id="4687120at2"/>
<proteinExistence type="predicted"/>
<sequence length="155" mass="17360">MKKIILISGLLFCVMLLPKPMLAEQNLDCKELEKVFDTKVEAENGTCKVEITRKDLDVIHMGKKLSPETMELVFHFAFENVDGGTAVIGEMALLDDEVSGVVDELRNGKLEISAIHNHHLHEQPKIMYLHFQGIGDKSQQAAVIQKAIETTGYKK</sequence>
<evidence type="ECO:0000313" key="3">
    <source>
        <dbReference type="Proteomes" id="UP000265816"/>
    </source>
</evidence>